<dbReference type="InterPro" id="IPR000315">
    <property type="entry name" value="Znf_B-box"/>
</dbReference>
<evidence type="ECO:0000259" key="3">
    <source>
        <dbReference type="PROSITE" id="PS50119"/>
    </source>
</evidence>
<keyword evidence="5" id="KW-1185">Reference proteome</keyword>
<dbReference type="OrthoDB" id="76850at2759"/>
<feature type="region of interest" description="Disordered" evidence="2">
    <location>
        <begin position="35"/>
        <end position="55"/>
    </location>
</feature>
<dbReference type="PROSITE" id="PS50119">
    <property type="entry name" value="ZF_BBOX"/>
    <property type="match status" value="1"/>
</dbReference>
<proteinExistence type="predicted"/>
<sequence length="480" mass="51995">MVDRWGDFDADVLLNASAFDGSILGVEAVYQKPVMRSPPKHPATTGTIARPRPQPHATRIIPATTGASARVFTHVLAATPASTTFMGICESQGMRLKLDKLYALPYKVVMTPPPAGDVVPKEAWAALAKRVARLFSLVCPHPEVNMETPVPAAYDGFVAALNDLLQHFILDTTIGACFEAVTSIFDAIIDPVRMQWRPLESIHPTMTPPLSLSTLASARPSGSREMAREAQMTQEENLKRKLRLRKYLSLQTHRAAHVLPDEAPAFEIASDLRLDSRQGGARVSPEAPRPLKAVRRIPDTDGVYQLEASPLKELPPLQDPMVLVCGDCLANEAVYWCTPCFAMFCVACWPTRHHATAAVPVDSFADACAIVQSKSLTSLGPPLPLLGARPVVTLPSARGKPKPRPARKPLTMSQSVELHVQSSVTYLPPIVVETPPAPRITPDTGAVAVMVVAPQEAPKKQNRMAVASYLNARGVIVDAR</sequence>
<dbReference type="Proteomes" id="UP000243579">
    <property type="component" value="Unassembled WGS sequence"/>
</dbReference>
<evidence type="ECO:0000256" key="1">
    <source>
        <dbReference type="PROSITE-ProRule" id="PRU00024"/>
    </source>
</evidence>
<gene>
    <name evidence="4" type="ORF">ACHHYP_16022</name>
</gene>
<comment type="caution">
    <text evidence="4">The sequence shown here is derived from an EMBL/GenBank/DDBJ whole genome shotgun (WGS) entry which is preliminary data.</text>
</comment>
<dbReference type="AlphaFoldDB" id="A0A1V9ZEC0"/>
<evidence type="ECO:0000313" key="5">
    <source>
        <dbReference type="Proteomes" id="UP000243579"/>
    </source>
</evidence>
<keyword evidence="1" id="KW-0863">Zinc-finger</keyword>
<feature type="domain" description="B box-type" evidence="3">
    <location>
        <begin position="320"/>
        <end position="356"/>
    </location>
</feature>
<accession>A0A1V9ZEC0</accession>
<dbReference type="GO" id="GO:0008270">
    <property type="term" value="F:zinc ion binding"/>
    <property type="evidence" value="ECO:0007669"/>
    <property type="project" value="UniProtKB-KW"/>
</dbReference>
<reference evidence="4 5" key="1">
    <citation type="journal article" date="2014" name="Genome Biol. Evol.">
        <title>The secreted proteins of Achlya hypogyna and Thraustotheca clavata identify the ancestral oomycete secretome and reveal gene acquisitions by horizontal gene transfer.</title>
        <authorList>
            <person name="Misner I."/>
            <person name="Blouin N."/>
            <person name="Leonard G."/>
            <person name="Richards T.A."/>
            <person name="Lane C.E."/>
        </authorList>
    </citation>
    <scope>NUCLEOTIDE SEQUENCE [LARGE SCALE GENOMIC DNA]</scope>
    <source>
        <strain evidence="4 5">ATCC 48635</strain>
    </source>
</reference>
<keyword evidence="1" id="KW-0862">Zinc</keyword>
<organism evidence="4 5">
    <name type="scientific">Achlya hypogyna</name>
    <name type="common">Oomycete</name>
    <name type="synonym">Protoachlya hypogyna</name>
    <dbReference type="NCBI Taxonomy" id="1202772"/>
    <lineage>
        <taxon>Eukaryota</taxon>
        <taxon>Sar</taxon>
        <taxon>Stramenopiles</taxon>
        <taxon>Oomycota</taxon>
        <taxon>Saprolegniomycetes</taxon>
        <taxon>Saprolegniales</taxon>
        <taxon>Achlyaceae</taxon>
        <taxon>Achlya</taxon>
    </lineage>
</organism>
<dbReference type="EMBL" id="JNBR01000147">
    <property type="protein sequence ID" value="OQR96343.1"/>
    <property type="molecule type" value="Genomic_DNA"/>
</dbReference>
<keyword evidence="1" id="KW-0479">Metal-binding</keyword>
<evidence type="ECO:0000313" key="4">
    <source>
        <dbReference type="EMBL" id="OQR96343.1"/>
    </source>
</evidence>
<evidence type="ECO:0000256" key="2">
    <source>
        <dbReference type="SAM" id="MobiDB-lite"/>
    </source>
</evidence>
<name>A0A1V9ZEC0_ACHHY</name>
<protein>
    <recommendedName>
        <fullName evidence="3">B box-type domain-containing protein</fullName>
    </recommendedName>
</protein>
<dbReference type="CDD" id="cd19757">
    <property type="entry name" value="Bbox1"/>
    <property type="match status" value="1"/>
</dbReference>